<dbReference type="STRING" id="1028.SAMN05661096_03201"/>
<protein>
    <submittedName>
        <fullName evidence="2">Cobalt uptake substrate-specific transmembrane region</fullName>
    </submittedName>
</protein>
<feature type="transmembrane region" description="Helical" evidence="1">
    <location>
        <begin position="67"/>
        <end position="92"/>
    </location>
</feature>
<keyword evidence="1 2" id="KW-0812">Transmembrane</keyword>
<gene>
    <name evidence="2" type="ORF">SAMN05661096_03201</name>
</gene>
<keyword evidence="1" id="KW-0472">Membrane</keyword>
<organism evidence="2 3">
    <name type="scientific">Marivirga sericea</name>
    <dbReference type="NCBI Taxonomy" id="1028"/>
    <lineage>
        <taxon>Bacteria</taxon>
        <taxon>Pseudomonadati</taxon>
        <taxon>Bacteroidota</taxon>
        <taxon>Cytophagia</taxon>
        <taxon>Cytophagales</taxon>
        <taxon>Marivirgaceae</taxon>
        <taxon>Marivirga</taxon>
    </lineage>
</organism>
<name>A0A1X7KWE8_9BACT</name>
<dbReference type="InterPro" id="IPR025250">
    <property type="entry name" value="DUF4199"/>
</dbReference>
<dbReference type="EMBL" id="FXAW01000007">
    <property type="protein sequence ID" value="SMG45948.1"/>
    <property type="molecule type" value="Genomic_DNA"/>
</dbReference>
<proteinExistence type="predicted"/>
<evidence type="ECO:0000313" key="3">
    <source>
        <dbReference type="Proteomes" id="UP000193804"/>
    </source>
</evidence>
<feature type="transmembrane region" description="Helical" evidence="1">
    <location>
        <begin position="35"/>
        <end position="55"/>
    </location>
</feature>
<accession>A0A1X7KWE8</accession>
<dbReference type="GO" id="GO:0005886">
    <property type="term" value="C:plasma membrane"/>
    <property type="evidence" value="ECO:0007669"/>
    <property type="project" value="UniProtKB-SubCell"/>
</dbReference>
<keyword evidence="1" id="KW-1133">Transmembrane helix</keyword>
<reference evidence="3" key="1">
    <citation type="submission" date="2017-04" db="EMBL/GenBank/DDBJ databases">
        <authorList>
            <person name="Varghese N."/>
            <person name="Submissions S."/>
        </authorList>
    </citation>
    <scope>NUCLEOTIDE SEQUENCE [LARGE SCALE GENOMIC DNA]</scope>
    <source>
        <strain evidence="3">DSM 4125</strain>
    </source>
</reference>
<sequence>MNLLVKSPLRFSLIAIFFVVLMFFILIFLDKNPVIYGSNIIFIGPLMAIFLFFSIKVFRDTNPDGLRFWQGFSIGILYTLFFTLFYSIVLWMDGSVFDTDHFDEYREMIVEKIVAGREMLVDKMGEDGYQDYLRSGESSNARIIGSLAFNNILIGILITPLVSLFMRTSEPKRL</sequence>
<dbReference type="AlphaFoldDB" id="A0A1X7KWE8"/>
<dbReference type="Pfam" id="PF13858">
    <property type="entry name" value="DUF4199"/>
    <property type="match status" value="1"/>
</dbReference>
<feature type="transmembrane region" description="Helical" evidence="1">
    <location>
        <begin position="12"/>
        <end position="29"/>
    </location>
</feature>
<feature type="transmembrane region" description="Helical" evidence="1">
    <location>
        <begin position="143"/>
        <end position="166"/>
    </location>
</feature>
<dbReference type="GO" id="GO:0000041">
    <property type="term" value="P:transition metal ion transport"/>
    <property type="evidence" value="ECO:0007669"/>
    <property type="project" value="InterPro"/>
</dbReference>
<keyword evidence="3" id="KW-1185">Reference proteome</keyword>
<dbReference type="RefSeq" id="WP_085518338.1">
    <property type="nucleotide sequence ID" value="NZ_FXAW01000007.1"/>
</dbReference>
<evidence type="ECO:0000256" key="1">
    <source>
        <dbReference type="SAM" id="Phobius"/>
    </source>
</evidence>
<dbReference type="Proteomes" id="UP000193804">
    <property type="component" value="Unassembled WGS sequence"/>
</dbReference>
<dbReference type="OrthoDB" id="952579at2"/>
<evidence type="ECO:0000313" key="2">
    <source>
        <dbReference type="EMBL" id="SMG45948.1"/>
    </source>
</evidence>